<evidence type="ECO:0000259" key="5">
    <source>
        <dbReference type="PROSITE" id="PS50977"/>
    </source>
</evidence>
<evidence type="ECO:0000256" key="3">
    <source>
        <dbReference type="ARBA" id="ARBA00023163"/>
    </source>
</evidence>
<dbReference type="Proteomes" id="UP000076335">
    <property type="component" value="Unassembled WGS sequence"/>
</dbReference>
<dbReference type="PANTHER" id="PTHR47506:SF1">
    <property type="entry name" value="HTH-TYPE TRANSCRIPTIONAL REGULATOR YJDC"/>
    <property type="match status" value="1"/>
</dbReference>
<keyword evidence="2 4" id="KW-0238">DNA-binding</keyword>
<evidence type="ECO:0000313" key="6">
    <source>
        <dbReference type="EMBL" id="KZB64616.1"/>
    </source>
</evidence>
<dbReference type="InterPro" id="IPR036271">
    <property type="entry name" value="Tet_transcr_reg_TetR-rel_C_sf"/>
</dbReference>
<evidence type="ECO:0000256" key="2">
    <source>
        <dbReference type="ARBA" id="ARBA00023125"/>
    </source>
</evidence>
<dbReference type="OrthoDB" id="9787680at2"/>
<dbReference type="SUPFAM" id="SSF46689">
    <property type="entry name" value="Homeodomain-like"/>
    <property type="match status" value="1"/>
</dbReference>
<evidence type="ECO:0000313" key="7">
    <source>
        <dbReference type="Proteomes" id="UP000076335"/>
    </source>
</evidence>
<reference evidence="6 7" key="1">
    <citation type="submission" date="2015-12" db="EMBL/GenBank/DDBJ databases">
        <title>Genome sequence of Thalassospira lucentensis MCCC 1A02072.</title>
        <authorList>
            <person name="Lu L."/>
            <person name="Lai Q."/>
            <person name="Shao Z."/>
            <person name="Qian P."/>
        </authorList>
    </citation>
    <scope>NUCLEOTIDE SEQUENCE [LARGE SCALE GENOMIC DNA]</scope>
    <source>
        <strain evidence="6 7">MCCC 1A02072</strain>
    </source>
</reference>
<evidence type="ECO:0000256" key="4">
    <source>
        <dbReference type="PROSITE-ProRule" id="PRU00335"/>
    </source>
</evidence>
<dbReference type="RefSeq" id="WP_062951877.1">
    <property type="nucleotide sequence ID" value="NZ_LPVY01000012.1"/>
</dbReference>
<dbReference type="InterPro" id="IPR009057">
    <property type="entry name" value="Homeodomain-like_sf"/>
</dbReference>
<accession>A0A154L5I7</accession>
<dbReference type="Gene3D" id="1.10.357.10">
    <property type="entry name" value="Tetracycline Repressor, domain 2"/>
    <property type="match status" value="1"/>
</dbReference>
<feature type="DNA-binding region" description="H-T-H motif" evidence="4">
    <location>
        <begin position="24"/>
        <end position="43"/>
    </location>
</feature>
<keyword evidence="3" id="KW-0804">Transcription</keyword>
<dbReference type="InterPro" id="IPR001647">
    <property type="entry name" value="HTH_TetR"/>
</dbReference>
<comment type="caution">
    <text evidence="6">The sequence shown here is derived from an EMBL/GenBank/DDBJ whole genome shotgun (WGS) entry which is preliminary data.</text>
</comment>
<dbReference type="SUPFAM" id="SSF48498">
    <property type="entry name" value="Tetracyclin repressor-like, C-terminal domain"/>
    <property type="match status" value="1"/>
</dbReference>
<sequence>MDIKTNLIATAERLFDRNGFSATGMDRLTQEAGLSSRTLYKHVGSKTALMALVLGARERRFMERLDVQTVDEIFDVLGQWTRDEGGRGCLFLRSYGETGGDIPEIANVVLTHKDATRAKIAEIVQRDLGAGDHGELTEQILVLFEGAVAAAVYRGMDAISAARKAAAILVAQARS</sequence>
<evidence type="ECO:0000256" key="1">
    <source>
        <dbReference type="ARBA" id="ARBA00023015"/>
    </source>
</evidence>
<dbReference type="PANTHER" id="PTHR47506">
    <property type="entry name" value="TRANSCRIPTIONAL REGULATORY PROTEIN"/>
    <property type="match status" value="1"/>
</dbReference>
<keyword evidence="1" id="KW-0805">Transcription regulation</keyword>
<dbReference type="PROSITE" id="PS50977">
    <property type="entry name" value="HTH_TETR_2"/>
    <property type="match status" value="1"/>
</dbReference>
<feature type="domain" description="HTH tetR-type" evidence="5">
    <location>
        <begin position="1"/>
        <end position="61"/>
    </location>
</feature>
<dbReference type="AlphaFoldDB" id="A0A154L5I7"/>
<dbReference type="EMBL" id="LPVY01000012">
    <property type="protein sequence ID" value="KZB64616.1"/>
    <property type="molecule type" value="Genomic_DNA"/>
</dbReference>
<protein>
    <submittedName>
        <fullName evidence="6">TetR family transcriptional regulator</fullName>
    </submittedName>
</protein>
<name>A0A154L5I7_9PROT</name>
<dbReference type="Pfam" id="PF00440">
    <property type="entry name" value="TetR_N"/>
    <property type="match status" value="1"/>
</dbReference>
<dbReference type="GO" id="GO:0003677">
    <property type="term" value="F:DNA binding"/>
    <property type="evidence" value="ECO:0007669"/>
    <property type="project" value="UniProtKB-UniRule"/>
</dbReference>
<gene>
    <name evidence="6" type="ORF">AUP42_01605</name>
</gene>
<proteinExistence type="predicted"/>
<dbReference type="PRINTS" id="PR00455">
    <property type="entry name" value="HTHTETR"/>
</dbReference>
<organism evidence="6 7">
    <name type="scientific">Thalassospira lucentensis</name>
    <dbReference type="NCBI Taxonomy" id="168935"/>
    <lineage>
        <taxon>Bacteria</taxon>
        <taxon>Pseudomonadati</taxon>
        <taxon>Pseudomonadota</taxon>
        <taxon>Alphaproteobacteria</taxon>
        <taxon>Rhodospirillales</taxon>
        <taxon>Thalassospiraceae</taxon>
        <taxon>Thalassospira</taxon>
    </lineage>
</organism>